<feature type="region of interest" description="Disordered" evidence="1">
    <location>
        <begin position="66"/>
        <end position="86"/>
    </location>
</feature>
<dbReference type="Proteomes" id="UP001627154">
    <property type="component" value="Unassembled WGS sequence"/>
</dbReference>
<accession>A0ABD2WGS4</accession>
<dbReference type="AlphaFoldDB" id="A0ABD2WGS4"/>
<evidence type="ECO:0000313" key="2">
    <source>
        <dbReference type="EMBL" id="KAL3392054.1"/>
    </source>
</evidence>
<proteinExistence type="predicted"/>
<evidence type="ECO:0000256" key="1">
    <source>
        <dbReference type="SAM" id="MobiDB-lite"/>
    </source>
</evidence>
<organism evidence="2 3">
    <name type="scientific">Trichogramma kaykai</name>
    <dbReference type="NCBI Taxonomy" id="54128"/>
    <lineage>
        <taxon>Eukaryota</taxon>
        <taxon>Metazoa</taxon>
        <taxon>Ecdysozoa</taxon>
        <taxon>Arthropoda</taxon>
        <taxon>Hexapoda</taxon>
        <taxon>Insecta</taxon>
        <taxon>Pterygota</taxon>
        <taxon>Neoptera</taxon>
        <taxon>Endopterygota</taxon>
        <taxon>Hymenoptera</taxon>
        <taxon>Apocrita</taxon>
        <taxon>Proctotrupomorpha</taxon>
        <taxon>Chalcidoidea</taxon>
        <taxon>Trichogrammatidae</taxon>
        <taxon>Trichogramma</taxon>
    </lineage>
</organism>
<dbReference type="EMBL" id="JBJJXI010000107">
    <property type="protein sequence ID" value="KAL3392054.1"/>
    <property type="molecule type" value="Genomic_DNA"/>
</dbReference>
<feature type="compositionally biased region" description="Basic and acidic residues" evidence="1">
    <location>
        <begin position="135"/>
        <end position="147"/>
    </location>
</feature>
<protein>
    <submittedName>
        <fullName evidence="2">Uncharacterized protein</fullName>
    </submittedName>
</protein>
<evidence type="ECO:0000313" key="3">
    <source>
        <dbReference type="Proteomes" id="UP001627154"/>
    </source>
</evidence>
<name>A0ABD2WGS4_9HYME</name>
<sequence length="147" mass="16372">MAESPTWEQHKEREERRPLLYVFSTRVCEHDEGYSAVYTLGDSYRLLPCCGCCIGVCMDAPLESAPTHTHTQPQREEAVRGGGEGCTHLHTQRTTNASIATTSLRQVYSDARSRIIYGEIIAERALRSSSSRSTRGGDARTHTDGRI</sequence>
<reference evidence="2 3" key="1">
    <citation type="journal article" date="2024" name="bioRxiv">
        <title>A reference genome for Trichogramma kaykai: A tiny desert-dwelling parasitoid wasp with competing sex-ratio distorters.</title>
        <authorList>
            <person name="Culotta J."/>
            <person name="Lindsey A.R."/>
        </authorList>
    </citation>
    <scope>NUCLEOTIDE SEQUENCE [LARGE SCALE GENOMIC DNA]</scope>
    <source>
        <strain evidence="2 3">KSX58</strain>
    </source>
</reference>
<comment type="caution">
    <text evidence="2">The sequence shown here is derived from an EMBL/GenBank/DDBJ whole genome shotgun (WGS) entry which is preliminary data.</text>
</comment>
<gene>
    <name evidence="2" type="ORF">TKK_013375</name>
</gene>
<keyword evidence="3" id="KW-1185">Reference proteome</keyword>
<feature type="region of interest" description="Disordered" evidence="1">
    <location>
        <begin position="127"/>
        <end position="147"/>
    </location>
</feature>